<reference evidence="4" key="1">
    <citation type="journal article" date="2006" name="PLoS Biol.">
        <title>Macronuclear genome sequence of the ciliate Tetrahymena thermophila, a model eukaryote.</title>
        <authorList>
            <person name="Eisen J.A."/>
            <person name="Coyne R.S."/>
            <person name="Wu M."/>
            <person name="Wu D."/>
            <person name="Thiagarajan M."/>
            <person name="Wortman J.R."/>
            <person name="Badger J.H."/>
            <person name="Ren Q."/>
            <person name="Amedeo P."/>
            <person name="Jones K.M."/>
            <person name="Tallon L.J."/>
            <person name="Delcher A.L."/>
            <person name="Salzberg S.L."/>
            <person name="Silva J.C."/>
            <person name="Haas B.J."/>
            <person name="Majoros W.H."/>
            <person name="Farzad M."/>
            <person name="Carlton J.M."/>
            <person name="Smith R.K. Jr."/>
            <person name="Garg J."/>
            <person name="Pearlman R.E."/>
            <person name="Karrer K.M."/>
            <person name="Sun L."/>
            <person name="Manning G."/>
            <person name="Elde N.C."/>
            <person name="Turkewitz A.P."/>
            <person name="Asai D.J."/>
            <person name="Wilkes D.E."/>
            <person name="Wang Y."/>
            <person name="Cai H."/>
            <person name="Collins K."/>
            <person name="Stewart B.A."/>
            <person name="Lee S.R."/>
            <person name="Wilamowska K."/>
            <person name="Weinberg Z."/>
            <person name="Ruzzo W.L."/>
            <person name="Wloga D."/>
            <person name="Gaertig J."/>
            <person name="Frankel J."/>
            <person name="Tsao C.-C."/>
            <person name="Gorovsky M.A."/>
            <person name="Keeling P.J."/>
            <person name="Waller R.F."/>
            <person name="Patron N.J."/>
            <person name="Cherry J.M."/>
            <person name="Stover N.A."/>
            <person name="Krieger C.J."/>
            <person name="del Toro C."/>
            <person name="Ryder H.F."/>
            <person name="Williamson S.C."/>
            <person name="Barbeau R.A."/>
            <person name="Hamilton E.P."/>
            <person name="Orias E."/>
        </authorList>
    </citation>
    <scope>NUCLEOTIDE SEQUENCE [LARGE SCALE GENOMIC DNA]</scope>
    <source>
        <strain evidence="4">SB210</strain>
    </source>
</reference>
<dbReference type="HOGENOM" id="CLU_475310_0_0_1"/>
<evidence type="ECO:0000256" key="1">
    <source>
        <dbReference type="SAM" id="MobiDB-lite"/>
    </source>
</evidence>
<dbReference type="PROSITE" id="PS50191">
    <property type="entry name" value="CRAL_TRIO"/>
    <property type="match status" value="1"/>
</dbReference>
<dbReference type="Pfam" id="PF00650">
    <property type="entry name" value="CRAL_TRIO"/>
    <property type="match status" value="1"/>
</dbReference>
<dbReference type="PANTHER" id="PTHR46818">
    <property type="entry name" value="DOMAIN-CONTAINING PROTEIN, PUTATIVE-RELATED"/>
    <property type="match status" value="1"/>
</dbReference>
<dbReference type="CDD" id="cd00170">
    <property type="entry name" value="SEC14"/>
    <property type="match status" value="1"/>
</dbReference>
<feature type="domain" description="CRAL-TRIO" evidence="2">
    <location>
        <begin position="111"/>
        <end position="275"/>
    </location>
</feature>
<accession>Q22FY8</accession>
<dbReference type="RefSeq" id="XP_001031901.3">
    <property type="nucleotide sequence ID" value="XM_001031901.4"/>
</dbReference>
<keyword evidence="4" id="KW-1185">Reference proteome</keyword>
<dbReference type="InterPro" id="IPR036865">
    <property type="entry name" value="CRAL-TRIO_dom_sf"/>
</dbReference>
<feature type="region of interest" description="Disordered" evidence="1">
    <location>
        <begin position="293"/>
        <end position="317"/>
    </location>
</feature>
<evidence type="ECO:0000313" key="4">
    <source>
        <dbReference type="Proteomes" id="UP000009168"/>
    </source>
</evidence>
<dbReference type="AlphaFoldDB" id="Q22FY8"/>
<name>Q22FY8_TETTS</name>
<gene>
    <name evidence="3" type="ORF">TTHERM_00721690</name>
</gene>
<dbReference type="OrthoDB" id="75724at2759"/>
<dbReference type="InterPro" id="IPR001251">
    <property type="entry name" value="CRAL-TRIO_dom"/>
</dbReference>
<dbReference type="SUPFAM" id="SSF52087">
    <property type="entry name" value="CRAL/TRIO domain"/>
    <property type="match status" value="1"/>
</dbReference>
<dbReference type="GeneID" id="7838118"/>
<dbReference type="eggNOG" id="KOG1471">
    <property type="taxonomic scope" value="Eukaryota"/>
</dbReference>
<feature type="region of interest" description="Disordered" evidence="1">
    <location>
        <begin position="393"/>
        <end position="414"/>
    </location>
</feature>
<dbReference type="InParanoid" id="Q22FY8"/>
<dbReference type="SMART" id="SM00516">
    <property type="entry name" value="SEC14"/>
    <property type="match status" value="1"/>
</dbReference>
<dbReference type="PANTHER" id="PTHR46818:SF1">
    <property type="entry name" value="CHROMOSOME UNDETERMINED SCAFFOLD_125, WHOLE GENOME SHOTGUN SEQUENCE"/>
    <property type="match status" value="1"/>
</dbReference>
<dbReference type="Proteomes" id="UP000009168">
    <property type="component" value="Unassembled WGS sequence"/>
</dbReference>
<dbReference type="KEGG" id="tet:TTHERM_00721690"/>
<dbReference type="EMBL" id="GG662576">
    <property type="protein sequence ID" value="EAR84238.3"/>
    <property type="molecule type" value="Genomic_DNA"/>
</dbReference>
<proteinExistence type="predicted"/>
<protein>
    <submittedName>
        <fullName evidence="3">Divergent CRAL/TRIO domain protein</fullName>
    </submittedName>
</protein>
<evidence type="ECO:0000313" key="3">
    <source>
        <dbReference type="EMBL" id="EAR84238.3"/>
    </source>
</evidence>
<dbReference type="OMA" id="CYLERMF"/>
<sequence>MVDVFYEKYNFLRVDPDLAQQVEHEESYIKLNNGGKKERNIFFNVSYDDEERNKIKEIENMAQQYQINHRLFSSTGQILKYIYANQMDPKQAFENIKQHIEWVENPQTFSENPLTMKHLRDGYIYIGGTDKKMRPTIIFNVDKIDLDNTTEESILPAYNRIFKIVEEYQFYKSKIETWNVIIETNEISAISLPIKILSKIISTMQTNFPSNLNRIFILNPSTSLNFTWNVIAAFINERSLKKISFLKKKEMSTLLQYYDADQLEQRFGGTAPNVTQYYPPQKFQPSQQYQQKKMQRKQSMRGGSRIEINGGSGEYQYRSTPQESLYQSVPNQQAFNYQLTLNSNQSQQNQQQDQLVLNQQNSNQTNYSSIQTYQHRQSKSIFAAQDQRFSQQGTLPPLYQSQPRASQQVQNTAQPQIQYRQSQYASQVVTPYQENMIQSRQVDIIQDQQRQSRSLTKSDAIQSQMRFTKQKPDNVNVIQVQPPGFRDEIASSTTPQQQPQSQAISKYSFINSIVQNERITEINRNFLDNMEQEEEQDVVKRSKKKQVVQDVQDPKIPDYMDHLREQNYQACSIF</sequence>
<organism evidence="3 4">
    <name type="scientific">Tetrahymena thermophila (strain SB210)</name>
    <dbReference type="NCBI Taxonomy" id="312017"/>
    <lineage>
        <taxon>Eukaryota</taxon>
        <taxon>Sar</taxon>
        <taxon>Alveolata</taxon>
        <taxon>Ciliophora</taxon>
        <taxon>Intramacronucleata</taxon>
        <taxon>Oligohymenophorea</taxon>
        <taxon>Hymenostomatida</taxon>
        <taxon>Tetrahymenina</taxon>
        <taxon>Tetrahymenidae</taxon>
        <taxon>Tetrahymena</taxon>
    </lineage>
</organism>
<dbReference type="Gene3D" id="3.40.525.10">
    <property type="entry name" value="CRAL-TRIO lipid binding domain"/>
    <property type="match status" value="1"/>
</dbReference>
<evidence type="ECO:0000259" key="2">
    <source>
        <dbReference type="PROSITE" id="PS50191"/>
    </source>
</evidence>
<dbReference type="STRING" id="312017.Q22FY8"/>